<feature type="compositionally biased region" description="Low complexity" evidence="13">
    <location>
        <begin position="239"/>
        <end position="250"/>
    </location>
</feature>
<dbReference type="GO" id="GO:1990904">
    <property type="term" value="C:ribonucleoprotein complex"/>
    <property type="evidence" value="ECO:0007669"/>
    <property type="project" value="UniProtKB-KW"/>
</dbReference>
<evidence type="ECO:0000256" key="7">
    <source>
        <dbReference type="ARBA" id="ARBA00023172"/>
    </source>
</evidence>
<keyword evidence="4 11" id="KW-0863">Zinc-finger</keyword>
<organism evidence="15 16">
    <name type="scientific">Vespula maculifrons</name>
    <name type="common">Eastern yellow jacket</name>
    <name type="synonym">Wasp</name>
    <dbReference type="NCBI Taxonomy" id="7453"/>
    <lineage>
        <taxon>Eukaryota</taxon>
        <taxon>Metazoa</taxon>
        <taxon>Ecdysozoa</taxon>
        <taxon>Arthropoda</taxon>
        <taxon>Hexapoda</taxon>
        <taxon>Insecta</taxon>
        <taxon>Pterygota</taxon>
        <taxon>Neoptera</taxon>
        <taxon>Endopterygota</taxon>
        <taxon>Hymenoptera</taxon>
        <taxon>Apocrita</taxon>
        <taxon>Aculeata</taxon>
        <taxon>Vespoidea</taxon>
        <taxon>Vespidae</taxon>
        <taxon>Vespinae</taxon>
        <taxon>Vespula</taxon>
    </lineage>
</organism>
<accession>A0ABD2AQW5</accession>
<protein>
    <recommendedName>
        <fullName evidence="9">Small ribosomal subunit protein eS28</fullName>
    </recommendedName>
    <alternativeName>
        <fullName evidence="10">40S ribosomal protein S28</fullName>
    </alternativeName>
</protein>
<sequence length="562" mass="62496">MTSRLEKERAKQIQDKCQNLLNQMLRDEDNKYCVDCDAKGPRWASWNLGIFLCIRCAGIHRNLGVHISKVKSVNLDTWTPEQVVSLQQMGNSRARAVYEANLPDSFRRPQTDCSLESFIRAKYEHKKYIAREWVPFTLPKVNWDKELEEEAEKQRRRKKEGSKSSTNQAVLPPVKKPEVVPQLPKPLSSVSPKLGRTSNSATLDLLGLDAPTTNQPNANGSGDDIFSSFLSAPPTSAPTTDGNTTNEATTSKNEEENFFDQPVPLSQEKSKMTKDSILALYGTPNPQQQQIFRVSGSMYNQQSLQYKQPVTGVVAFGQQSSFQNPQSSFNQLNHMPTQMTVTNQVPINQNQITQNPTSVGAVVTNPLGSCLHMSQINQMNGVPNTGVAMQSQMMMQLGQTNNGWSGMLTQNIQPAPGSNPFFNLASQQQQSTAAFVTQLPQQMSQMSLSGMNFSATAGKSNNTALPGQTLSTNLWQNVSSSFVKRLHVDPSKPRERNMDKPVVLARVIKVLGRTGSQGQCTQVKVEFLGEQNRQIIRNVKGPVREGDLLTLLESEREARRLR</sequence>
<feature type="coiled-coil region" evidence="12">
    <location>
        <begin position="3"/>
        <end position="30"/>
    </location>
</feature>
<evidence type="ECO:0000256" key="9">
    <source>
        <dbReference type="ARBA" id="ARBA00035146"/>
    </source>
</evidence>
<feature type="region of interest" description="Disordered" evidence="13">
    <location>
        <begin position="232"/>
        <end position="252"/>
    </location>
</feature>
<evidence type="ECO:0000256" key="3">
    <source>
        <dbReference type="ARBA" id="ARBA00022723"/>
    </source>
</evidence>
<reference evidence="15 16" key="1">
    <citation type="journal article" date="2024" name="Ann. Entomol. Soc. Am.">
        <title>Genomic analyses of the southern and eastern yellowjacket wasps (Hymenoptera: Vespidae) reveal evolutionary signatures of social life.</title>
        <authorList>
            <person name="Catto M.A."/>
            <person name="Caine P.B."/>
            <person name="Orr S.E."/>
            <person name="Hunt B.G."/>
            <person name="Goodisman M.A.D."/>
        </authorList>
    </citation>
    <scope>NUCLEOTIDE SEQUENCE [LARGE SCALE GENOMIC DNA]</scope>
    <source>
        <strain evidence="15">232</strain>
        <tissue evidence="15">Head and thorax</tissue>
    </source>
</reference>
<keyword evidence="2" id="KW-0343">GTPase activation</keyword>
<dbReference type="Pfam" id="PF01412">
    <property type="entry name" value="ArfGap"/>
    <property type="match status" value="1"/>
</dbReference>
<dbReference type="AlphaFoldDB" id="A0ABD2AQW5"/>
<gene>
    <name evidence="15" type="ORF">V1477_020865</name>
</gene>
<dbReference type="SUPFAM" id="SSF50249">
    <property type="entry name" value="Nucleic acid-binding proteins"/>
    <property type="match status" value="1"/>
</dbReference>
<dbReference type="Gene3D" id="1.10.220.150">
    <property type="entry name" value="Arf GTPase activating protein"/>
    <property type="match status" value="1"/>
</dbReference>
<dbReference type="SUPFAM" id="SSF57863">
    <property type="entry name" value="ArfGap/RecO-like zinc finger"/>
    <property type="match status" value="1"/>
</dbReference>
<keyword evidence="16" id="KW-1185">Reference proteome</keyword>
<feature type="domain" description="Arf-GAP" evidence="14">
    <location>
        <begin position="18"/>
        <end position="132"/>
    </location>
</feature>
<evidence type="ECO:0000256" key="2">
    <source>
        <dbReference type="ARBA" id="ARBA00022468"/>
    </source>
</evidence>
<dbReference type="GO" id="GO:0005096">
    <property type="term" value="F:GTPase activator activity"/>
    <property type="evidence" value="ECO:0007669"/>
    <property type="project" value="UniProtKB-KW"/>
</dbReference>
<evidence type="ECO:0000256" key="10">
    <source>
        <dbReference type="ARBA" id="ARBA00035453"/>
    </source>
</evidence>
<dbReference type="GO" id="GO:0005840">
    <property type="term" value="C:ribosome"/>
    <property type="evidence" value="ECO:0007669"/>
    <property type="project" value="UniProtKB-KW"/>
</dbReference>
<keyword evidence="6" id="KW-0689">Ribosomal protein</keyword>
<dbReference type="GO" id="GO:0006310">
    <property type="term" value="P:DNA recombination"/>
    <property type="evidence" value="ECO:0007669"/>
    <property type="project" value="UniProtKB-KW"/>
</dbReference>
<evidence type="ECO:0000313" key="15">
    <source>
        <dbReference type="EMBL" id="KAL2722045.1"/>
    </source>
</evidence>
<feature type="region of interest" description="Disordered" evidence="13">
    <location>
        <begin position="154"/>
        <end position="196"/>
    </location>
</feature>
<comment type="caution">
    <text evidence="15">The sequence shown here is derived from an EMBL/GenBank/DDBJ whole genome shotgun (WGS) entry which is preliminary data.</text>
</comment>
<evidence type="ECO:0000256" key="6">
    <source>
        <dbReference type="ARBA" id="ARBA00022980"/>
    </source>
</evidence>
<dbReference type="InterPro" id="IPR028626">
    <property type="entry name" value="Ribosomal_eS28_CS"/>
</dbReference>
<evidence type="ECO:0000256" key="4">
    <source>
        <dbReference type="ARBA" id="ARBA00022771"/>
    </source>
</evidence>
<name>A0ABD2AQW5_VESMC</name>
<dbReference type="InterPro" id="IPR038508">
    <property type="entry name" value="ArfGAP_dom_sf"/>
</dbReference>
<evidence type="ECO:0000256" key="1">
    <source>
        <dbReference type="ARBA" id="ARBA00005943"/>
    </source>
</evidence>
<evidence type="ECO:0000256" key="12">
    <source>
        <dbReference type="SAM" id="Coils"/>
    </source>
</evidence>
<dbReference type="InterPro" id="IPR001164">
    <property type="entry name" value="ArfGAP_dom"/>
</dbReference>
<dbReference type="Pfam" id="PF01200">
    <property type="entry name" value="Ribosomal_S28e"/>
    <property type="match status" value="1"/>
</dbReference>
<dbReference type="EMBL" id="JAYRBN010000116">
    <property type="protein sequence ID" value="KAL2722045.1"/>
    <property type="molecule type" value="Genomic_DNA"/>
</dbReference>
<dbReference type="CDD" id="cd04457">
    <property type="entry name" value="S1_S28E"/>
    <property type="match status" value="1"/>
</dbReference>
<keyword evidence="3" id="KW-0479">Metal-binding</keyword>
<evidence type="ECO:0000256" key="11">
    <source>
        <dbReference type="PROSITE-ProRule" id="PRU00288"/>
    </source>
</evidence>
<dbReference type="Gene3D" id="2.40.50.140">
    <property type="entry name" value="Nucleic acid-binding proteins"/>
    <property type="match status" value="1"/>
</dbReference>
<dbReference type="InterPro" id="IPR037278">
    <property type="entry name" value="ARFGAP/RecO"/>
</dbReference>
<proteinExistence type="inferred from homology"/>
<evidence type="ECO:0000313" key="16">
    <source>
        <dbReference type="Proteomes" id="UP001607303"/>
    </source>
</evidence>
<dbReference type="GO" id="GO:0008270">
    <property type="term" value="F:zinc ion binding"/>
    <property type="evidence" value="ECO:0007669"/>
    <property type="project" value="UniProtKB-KW"/>
</dbReference>
<evidence type="ECO:0000256" key="5">
    <source>
        <dbReference type="ARBA" id="ARBA00022833"/>
    </source>
</evidence>
<dbReference type="PANTHER" id="PTHR45705:SF1">
    <property type="entry name" value="FI20236P1"/>
    <property type="match status" value="1"/>
</dbReference>
<comment type="similarity">
    <text evidence="1">Belongs to the eukaryotic ribosomal protein eS28 family.</text>
</comment>
<keyword evidence="7" id="KW-0233">DNA recombination</keyword>
<dbReference type="PRINTS" id="PR00405">
    <property type="entry name" value="REVINTRACTNG"/>
</dbReference>
<dbReference type="FunFam" id="2.40.50.140:FF:000025">
    <property type="entry name" value="40S ribosomal protein S28"/>
    <property type="match status" value="1"/>
</dbReference>
<evidence type="ECO:0000256" key="8">
    <source>
        <dbReference type="ARBA" id="ARBA00023274"/>
    </source>
</evidence>
<keyword evidence="12" id="KW-0175">Coiled coil</keyword>
<dbReference type="InterPro" id="IPR012340">
    <property type="entry name" value="NA-bd_OB-fold"/>
</dbReference>
<keyword evidence="5" id="KW-0862">Zinc</keyword>
<dbReference type="CDD" id="cd08839">
    <property type="entry name" value="ArfGap_SMAP"/>
    <property type="match status" value="1"/>
</dbReference>
<dbReference type="PROSITE" id="PS00961">
    <property type="entry name" value="RIBOSOMAL_S28E"/>
    <property type="match status" value="1"/>
</dbReference>
<dbReference type="HAMAP" id="MF_00292">
    <property type="entry name" value="Ribosomal_eS28"/>
    <property type="match status" value="1"/>
</dbReference>
<keyword evidence="8" id="KW-0687">Ribonucleoprotein</keyword>
<dbReference type="FunFam" id="1.10.220.150:FF:000009">
    <property type="entry name" value="stromal membrane-associated protein 1 isoform X1"/>
    <property type="match status" value="1"/>
</dbReference>
<dbReference type="PROSITE" id="PS50115">
    <property type="entry name" value="ARFGAP"/>
    <property type="match status" value="1"/>
</dbReference>
<dbReference type="InterPro" id="IPR000289">
    <property type="entry name" value="Ribosomal_eS28"/>
</dbReference>
<evidence type="ECO:0000259" key="14">
    <source>
        <dbReference type="PROSITE" id="PS50115"/>
    </source>
</evidence>
<evidence type="ECO:0000256" key="13">
    <source>
        <dbReference type="SAM" id="MobiDB-lite"/>
    </source>
</evidence>
<dbReference type="PANTHER" id="PTHR45705">
    <property type="entry name" value="FI20236P1"/>
    <property type="match status" value="1"/>
</dbReference>
<dbReference type="Proteomes" id="UP001607303">
    <property type="component" value="Unassembled WGS sequence"/>
</dbReference>
<dbReference type="SMART" id="SM00105">
    <property type="entry name" value="ArfGap"/>
    <property type="match status" value="1"/>
</dbReference>
<dbReference type="InterPro" id="IPR044732">
    <property type="entry name" value="ArfGAP_SMAP1-like"/>
</dbReference>
<dbReference type="InterPro" id="IPR051718">
    <property type="entry name" value="ARF_GTPase-activating"/>
</dbReference>